<dbReference type="RefSeq" id="WP_161258987.1">
    <property type="nucleotide sequence ID" value="NZ_WXEY01000014.1"/>
</dbReference>
<keyword evidence="3 6" id="KW-0808">Transferase</keyword>
<keyword evidence="4" id="KW-0680">Restriction system</keyword>
<keyword evidence="7" id="KW-1185">Reference proteome</keyword>
<evidence type="ECO:0000256" key="1">
    <source>
        <dbReference type="ARBA" id="ARBA00006594"/>
    </source>
</evidence>
<sequence length="1015" mass="116418">MSKAYQKLKRILSQMLQLDRADLDFGIYRIMNVKRAEVEKFFNNDLLPQIKQALSKYTANDEGQRLLVEKSAVQTQAVVGGAIGLAARKQAIDGDAFEQEVYAHLADFFSRYYDKGDFIAQRRYKEGVYALPYQGEEVKLYWANADQYYVKSAEDLSHYTFKVPSGKKVHFRITGADVERDNNKEAKGKERRFALCSEAPLQEAGGDLIIRFAYFPNSKKQQELNEATLSTLRALLAEAPWQGKWDKLFQPAPSESASQGLAASASDRPSERALLEKHLNIFTAKNSFDYFIHKDLGGFLRQELDFYIKNEIMRLDDLNTEGELPLETTLAKIRVVKDVGYKIIQFLAQIEDFQKRVWLKKKFVLETHYCVTVDRLPDELLEEVINNTKQIGEWKKLFVIDELEGYAEPVTFAFLRANPYLVVDTALFKEDFAQRLVASFDSFDDRLDGLLVHGDNFQALQLLQAKYREQVKCVYIDPPYNAKSSEILYKNSYKHSSWLSMMFDRLQLGKNYLREDGVQVIAIDEVEQEVLGQIISQVFPDYRKVCVPIVHNPRGQQGKNVSYVHEFAYFIYPSDEQKYLADVKRGEINSRTLRDSGTESDRTDARTCFYPFIVKNEKIVAIGDVPDDAFHPAGANVCRADGTIEIWPIDESGNEKKWRYARNSVERILDKLEIKKGRSAWQVIFHKDTGVMRSLWADAKYDASEYGTKLLQGLFGEEATALFSYPKSIHTVQDTLAVAFHDDRSGMVLDYFAGSGTTGHGVINLNREDQGARKYILIEMGEYFHTVTKPRLQKAIYSKDWKNGKPLSRQGASHMFKYIRLESYEDALNNLQIRPQTAVQQSLLDGNEEFRESYLLEYMLDVETQGSPSLLNIDGFANPFAYKLKIHRDGEFQFVHVDLVETFHYVLGLKVNRQKAREGYCLDQAEYLFQAIEGETPDGHRVLVIWRTLTGDMARDNAALDAYFVDNYGNGAAAFDRIYVNGDNNLALHRPGDHAWRVFSIEEAFLKGMFDDQSY</sequence>
<evidence type="ECO:0000313" key="7">
    <source>
        <dbReference type="Proteomes" id="UP000463470"/>
    </source>
</evidence>
<evidence type="ECO:0000256" key="2">
    <source>
        <dbReference type="ARBA" id="ARBA00022603"/>
    </source>
</evidence>
<dbReference type="PROSITE" id="PS00092">
    <property type="entry name" value="N6_MTASE"/>
    <property type="match status" value="1"/>
</dbReference>
<keyword evidence="2 6" id="KW-0489">Methyltransferase</keyword>
<dbReference type="InterPro" id="IPR002052">
    <property type="entry name" value="DNA_methylase_N6_adenine_CS"/>
</dbReference>
<dbReference type="GO" id="GO:0032259">
    <property type="term" value="P:methylation"/>
    <property type="evidence" value="ECO:0007669"/>
    <property type="project" value="UniProtKB-KW"/>
</dbReference>
<dbReference type="InterPro" id="IPR002941">
    <property type="entry name" value="DNA_methylase_N4/N6"/>
</dbReference>
<dbReference type="Proteomes" id="UP000463470">
    <property type="component" value="Unassembled WGS sequence"/>
</dbReference>
<dbReference type="GO" id="GO:0009307">
    <property type="term" value="P:DNA restriction-modification system"/>
    <property type="evidence" value="ECO:0007669"/>
    <property type="project" value="UniProtKB-KW"/>
</dbReference>
<name>A0A845L723_9FIRM</name>
<evidence type="ECO:0000256" key="4">
    <source>
        <dbReference type="ARBA" id="ARBA00022747"/>
    </source>
</evidence>
<dbReference type="SUPFAM" id="SSF53335">
    <property type="entry name" value="S-adenosyl-L-methionine-dependent methyltransferases"/>
    <property type="match status" value="1"/>
</dbReference>
<proteinExistence type="inferred from homology"/>
<comment type="similarity">
    <text evidence="1">Belongs to the N(4)/N(6)-methyltransferase family.</text>
</comment>
<dbReference type="EMBL" id="WXEY01000014">
    <property type="protein sequence ID" value="MZP30460.1"/>
    <property type="molecule type" value="Genomic_DNA"/>
</dbReference>
<dbReference type="GO" id="GO:0003677">
    <property type="term" value="F:DNA binding"/>
    <property type="evidence" value="ECO:0007669"/>
    <property type="project" value="InterPro"/>
</dbReference>
<evidence type="ECO:0000256" key="3">
    <source>
        <dbReference type="ARBA" id="ARBA00022679"/>
    </source>
</evidence>
<dbReference type="AlphaFoldDB" id="A0A845L723"/>
<dbReference type="Gene3D" id="3.40.50.150">
    <property type="entry name" value="Vaccinia Virus protein VP39"/>
    <property type="match status" value="1"/>
</dbReference>
<feature type="domain" description="DNA methylase N-4/N-6" evidence="5">
    <location>
        <begin position="471"/>
        <end position="788"/>
    </location>
</feature>
<dbReference type="OrthoDB" id="9800801at2"/>
<dbReference type="GO" id="GO:0008170">
    <property type="term" value="F:N-methyltransferase activity"/>
    <property type="evidence" value="ECO:0007669"/>
    <property type="project" value="InterPro"/>
</dbReference>
<dbReference type="InterPro" id="IPR001091">
    <property type="entry name" value="RM_Methyltransferase"/>
</dbReference>
<protein>
    <submittedName>
        <fullName evidence="6">Site-specific DNA-methyltransferase</fullName>
    </submittedName>
</protein>
<dbReference type="PRINTS" id="PR00508">
    <property type="entry name" value="S21N4MTFRASE"/>
</dbReference>
<reference evidence="6 7" key="1">
    <citation type="submission" date="2020-01" db="EMBL/GenBank/DDBJ databases">
        <title>Whole-genome sequence of Heliobacterium undosum DSM 13378.</title>
        <authorList>
            <person name="Kyndt J.A."/>
            <person name="Meyer T.E."/>
        </authorList>
    </citation>
    <scope>NUCLEOTIDE SEQUENCE [LARGE SCALE GENOMIC DNA]</scope>
    <source>
        <strain evidence="6 7">DSM 13378</strain>
    </source>
</reference>
<organism evidence="6 7">
    <name type="scientific">Heliomicrobium undosum</name>
    <dbReference type="NCBI Taxonomy" id="121734"/>
    <lineage>
        <taxon>Bacteria</taxon>
        <taxon>Bacillati</taxon>
        <taxon>Bacillota</taxon>
        <taxon>Clostridia</taxon>
        <taxon>Eubacteriales</taxon>
        <taxon>Heliobacteriaceae</taxon>
        <taxon>Heliomicrobium</taxon>
    </lineage>
</organism>
<comment type="caution">
    <text evidence="6">The sequence shown here is derived from an EMBL/GenBank/DDBJ whole genome shotgun (WGS) entry which is preliminary data.</text>
</comment>
<dbReference type="Pfam" id="PF01555">
    <property type="entry name" value="N6_N4_Mtase"/>
    <property type="match status" value="1"/>
</dbReference>
<gene>
    <name evidence="6" type="ORF">GTO91_12125</name>
</gene>
<dbReference type="InterPro" id="IPR029063">
    <property type="entry name" value="SAM-dependent_MTases_sf"/>
</dbReference>
<evidence type="ECO:0000259" key="5">
    <source>
        <dbReference type="Pfam" id="PF01555"/>
    </source>
</evidence>
<accession>A0A845L723</accession>
<evidence type="ECO:0000313" key="6">
    <source>
        <dbReference type="EMBL" id="MZP30460.1"/>
    </source>
</evidence>